<evidence type="ECO:0000256" key="1">
    <source>
        <dbReference type="SAM" id="Phobius"/>
    </source>
</evidence>
<proteinExistence type="predicted"/>
<dbReference type="Pfam" id="PF07697">
    <property type="entry name" value="7TMR-HDED"/>
    <property type="match status" value="1"/>
</dbReference>
<dbReference type="SUPFAM" id="SSF109604">
    <property type="entry name" value="HD-domain/PDEase-like"/>
    <property type="match status" value="1"/>
</dbReference>
<dbReference type="PANTHER" id="PTHR36442:SF1">
    <property type="entry name" value="CYCLIC-DI-AMP PHOSPHODIESTERASE PGPH"/>
    <property type="match status" value="1"/>
</dbReference>
<feature type="domain" description="HD/PDEase" evidence="2">
    <location>
        <begin position="493"/>
        <end position="649"/>
    </location>
</feature>
<dbReference type="InterPro" id="IPR006675">
    <property type="entry name" value="HDIG_dom"/>
</dbReference>
<dbReference type="InterPro" id="IPR003607">
    <property type="entry name" value="HD/PDEase_dom"/>
</dbReference>
<dbReference type="Gene3D" id="1.10.3210.10">
    <property type="entry name" value="Hypothetical protein af1432"/>
    <property type="match status" value="1"/>
</dbReference>
<feature type="transmembrane region" description="Helical" evidence="1">
    <location>
        <begin position="357"/>
        <end position="373"/>
    </location>
</feature>
<evidence type="ECO:0000313" key="4">
    <source>
        <dbReference type="Proteomes" id="UP000004080"/>
    </source>
</evidence>
<dbReference type="CDD" id="cd00077">
    <property type="entry name" value="HDc"/>
    <property type="match status" value="1"/>
</dbReference>
<dbReference type="SMART" id="SM00471">
    <property type="entry name" value="HDc"/>
    <property type="match status" value="1"/>
</dbReference>
<dbReference type="EMBL" id="AKKV01000026">
    <property type="protein sequence ID" value="EIT85214.1"/>
    <property type="molecule type" value="Genomic_DNA"/>
</dbReference>
<dbReference type="Pfam" id="PF07698">
    <property type="entry name" value="7TM-7TMR_HD"/>
    <property type="match status" value="1"/>
</dbReference>
<dbReference type="NCBIfam" id="TIGR00277">
    <property type="entry name" value="HDIG"/>
    <property type="match status" value="1"/>
</dbReference>
<keyword evidence="4" id="KW-1185">Reference proteome</keyword>
<evidence type="ECO:0000259" key="2">
    <source>
        <dbReference type="SMART" id="SM00471"/>
    </source>
</evidence>
<feature type="transmembrane region" description="Helical" evidence="1">
    <location>
        <begin position="272"/>
        <end position="293"/>
    </location>
</feature>
<evidence type="ECO:0000313" key="3">
    <source>
        <dbReference type="EMBL" id="EIT85214.1"/>
    </source>
</evidence>
<keyword evidence="1" id="KW-0812">Transmembrane</keyword>
<keyword evidence="3" id="KW-0378">Hydrolase</keyword>
<sequence>MTKQKQKVLKWNQTSPKQAKVLLFVLLGCIVYAMLVSNVRPNTVDVETYSYSPRDIQSPITIEMKEETQKKQGEAADQVDNIYSYDKNSPLTQATKSSDLFKAIKKINETEKSHKDKEDTLSLDQKIEQVKGLVDNEKISPDAYEALFKASSNDLDTAREFTSSVISETESNKITLGQVDDYRERAENKIRQNLKLPRALMNAVVEITKNNIVSNYLLNVDETKAAKQKAIDETEPVVIKEGEIIVRKGDVVTPEKFKQLKLVGLLDKETGFYPYTGLFLFVLILMVGLYYLLQESPTKERITKKTMLLYIILVTFTLLCMKLVSFADKMEIDGIYFVAPFAAGAMMIKMLLDERTAIISSFFFALCASLLFNEGSTGTFNFSLTFYVLVGCLSGVLFLGKRHYKTRILKAGTFVAFVNVLCILSILFLQNAKYTIGQVGIELGLGLLSGFVSTILALGLMPMLESWFQILSTTKLIELSNPNHPLLRKLLIEAPGTYHHSIMVANLAEAGCESIGANGLVARVGAYYHDIGKTKRPHFFIENQMNMENPHDKIAPQLSSTIIIAHPYDGSKMLKEYKLPQEIIDIAEQHHGTSLLRYFYIKAKDQCGKEIPESDFRYPGPKAQSRESAVVGIADGVEAAVRSLSKPTPVKIDAIIRKIITERLEDGQFDECELTFKELDTVAQTLSETLNGIFHSRIEYPEQQLKK</sequence>
<dbReference type="InterPro" id="IPR052722">
    <property type="entry name" value="PgpH_phosphodiesterase"/>
</dbReference>
<gene>
    <name evidence="3" type="ORF">A374_10740</name>
</gene>
<dbReference type="GO" id="GO:0016787">
    <property type="term" value="F:hydrolase activity"/>
    <property type="evidence" value="ECO:0007669"/>
    <property type="project" value="UniProtKB-KW"/>
</dbReference>
<feature type="transmembrane region" description="Helical" evidence="1">
    <location>
        <begin position="441"/>
        <end position="461"/>
    </location>
</feature>
<comment type="caution">
    <text evidence="3">The sequence shown here is derived from an EMBL/GenBank/DDBJ whole genome shotgun (WGS) entry which is preliminary data.</text>
</comment>
<dbReference type="Proteomes" id="UP000004080">
    <property type="component" value="Unassembled WGS sequence"/>
</dbReference>
<keyword evidence="1" id="KW-0472">Membrane</keyword>
<dbReference type="PATRIC" id="fig|1196324.3.peg.2196"/>
<organism evidence="3 4">
    <name type="scientific">Fictibacillus macauensis ZFHKF-1</name>
    <dbReference type="NCBI Taxonomy" id="1196324"/>
    <lineage>
        <taxon>Bacteria</taxon>
        <taxon>Bacillati</taxon>
        <taxon>Bacillota</taxon>
        <taxon>Bacilli</taxon>
        <taxon>Bacillales</taxon>
        <taxon>Fictibacillaceae</taxon>
        <taxon>Fictibacillus</taxon>
    </lineage>
</organism>
<dbReference type="InterPro" id="IPR011624">
    <property type="entry name" value="Metal-dep_PHydrolase_7TM_extra"/>
</dbReference>
<feature type="transmembrane region" description="Helical" evidence="1">
    <location>
        <begin position="308"/>
        <end position="328"/>
    </location>
</feature>
<dbReference type="Pfam" id="PF01966">
    <property type="entry name" value="HD"/>
    <property type="match status" value="1"/>
</dbReference>
<accession>I8AIB5</accession>
<dbReference type="STRING" id="1196324.A374_10740"/>
<feature type="transmembrane region" description="Helical" evidence="1">
    <location>
        <begin position="411"/>
        <end position="429"/>
    </location>
</feature>
<dbReference type="InterPro" id="IPR011621">
    <property type="entry name" value="Metal-dep_PHydrolase_7TM_intra"/>
</dbReference>
<dbReference type="PANTHER" id="PTHR36442">
    <property type="entry name" value="CYCLIC-DI-AMP PHOSPHODIESTERASE PGPH"/>
    <property type="match status" value="1"/>
</dbReference>
<dbReference type="InterPro" id="IPR006674">
    <property type="entry name" value="HD_domain"/>
</dbReference>
<dbReference type="AlphaFoldDB" id="I8AIB5"/>
<feature type="transmembrane region" description="Helical" evidence="1">
    <location>
        <begin position="21"/>
        <end position="39"/>
    </location>
</feature>
<dbReference type="eggNOG" id="COG1480">
    <property type="taxonomic scope" value="Bacteria"/>
</dbReference>
<dbReference type="RefSeq" id="WP_007202232.1">
    <property type="nucleotide sequence ID" value="NZ_AKKV01000026.1"/>
</dbReference>
<keyword evidence="1" id="KW-1133">Transmembrane helix</keyword>
<reference evidence="3 4" key="1">
    <citation type="journal article" date="2012" name="J. Bacteriol.">
        <title>Genome of Bacillus macauensis ZFHKF-1, a Long-Chain-Forming Bacterium.</title>
        <authorList>
            <person name="Cai L."/>
            <person name="Zhang T."/>
        </authorList>
    </citation>
    <scope>NUCLEOTIDE SEQUENCE [LARGE SCALE GENOMIC DNA]</scope>
    <source>
        <strain evidence="3 4">ZFHKF-1</strain>
    </source>
</reference>
<feature type="transmembrane region" description="Helical" evidence="1">
    <location>
        <begin position="379"/>
        <end position="399"/>
    </location>
</feature>
<name>I8AIB5_9BACL</name>
<protein>
    <submittedName>
        <fullName evidence="3">7TM receptor with intracellular metal dependent phosphohydrolase</fullName>
    </submittedName>
</protein>
<keyword evidence="3" id="KW-0675">Receptor</keyword>